<proteinExistence type="predicted"/>
<dbReference type="AlphaFoldDB" id="A0A5A7PPW0"/>
<keyword evidence="1" id="KW-0436">Ligase</keyword>
<accession>A0A5A7PPW0</accession>
<reference evidence="2" key="1">
    <citation type="journal article" date="2019" name="Curr. Biol.">
        <title>Genome Sequence of Striga asiatica Provides Insight into the Evolution of Plant Parasitism.</title>
        <authorList>
            <person name="Yoshida S."/>
            <person name="Kim S."/>
            <person name="Wafula E.K."/>
            <person name="Tanskanen J."/>
            <person name="Kim Y.M."/>
            <person name="Honaas L."/>
            <person name="Yang Z."/>
            <person name="Spallek T."/>
            <person name="Conn C.E."/>
            <person name="Ichihashi Y."/>
            <person name="Cheong K."/>
            <person name="Cui S."/>
            <person name="Der J.P."/>
            <person name="Gundlach H."/>
            <person name="Jiao Y."/>
            <person name="Hori C."/>
            <person name="Ishida J.K."/>
            <person name="Kasahara H."/>
            <person name="Kiba T."/>
            <person name="Kim M.S."/>
            <person name="Koo N."/>
            <person name="Laohavisit A."/>
            <person name="Lee Y.H."/>
            <person name="Lumba S."/>
            <person name="McCourt P."/>
            <person name="Mortimer J.C."/>
            <person name="Mutuku J.M."/>
            <person name="Nomura T."/>
            <person name="Sasaki-Sekimoto Y."/>
            <person name="Seto Y."/>
            <person name="Wang Y."/>
            <person name="Wakatake T."/>
            <person name="Sakakibara H."/>
            <person name="Demura T."/>
            <person name="Yamaguchi S."/>
            <person name="Yoneyama K."/>
            <person name="Manabe R.I."/>
            <person name="Nelson D.C."/>
            <person name="Schulman A.H."/>
            <person name="Timko M.P."/>
            <person name="dePamphilis C.W."/>
            <person name="Choi D."/>
            <person name="Shirasu K."/>
        </authorList>
    </citation>
    <scope>NUCLEOTIDE SEQUENCE [LARGE SCALE GENOMIC DNA]</scope>
    <source>
        <strain evidence="2">cv. UVA1</strain>
    </source>
</reference>
<organism evidence="1 2">
    <name type="scientific">Striga asiatica</name>
    <name type="common">Asiatic witchweed</name>
    <name type="synonym">Buchnera asiatica</name>
    <dbReference type="NCBI Taxonomy" id="4170"/>
    <lineage>
        <taxon>Eukaryota</taxon>
        <taxon>Viridiplantae</taxon>
        <taxon>Streptophyta</taxon>
        <taxon>Embryophyta</taxon>
        <taxon>Tracheophyta</taxon>
        <taxon>Spermatophyta</taxon>
        <taxon>Magnoliopsida</taxon>
        <taxon>eudicotyledons</taxon>
        <taxon>Gunneridae</taxon>
        <taxon>Pentapetalae</taxon>
        <taxon>asterids</taxon>
        <taxon>lamiids</taxon>
        <taxon>Lamiales</taxon>
        <taxon>Orobanchaceae</taxon>
        <taxon>Buchnereae</taxon>
        <taxon>Striga</taxon>
    </lineage>
</organism>
<dbReference type="GO" id="GO:0004812">
    <property type="term" value="F:aminoacyl-tRNA ligase activity"/>
    <property type="evidence" value="ECO:0007669"/>
    <property type="project" value="UniProtKB-KW"/>
</dbReference>
<keyword evidence="2" id="KW-1185">Reference proteome</keyword>
<gene>
    <name evidence="1" type="ORF">STAS_11046</name>
</gene>
<dbReference type="EMBL" id="BKCP01004960">
    <property type="protein sequence ID" value="GER34794.1"/>
    <property type="molecule type" value="Genomic_DNA"/>
</dbReference>
<comment type="caution">
    <text evidence="1">The sequence shown here is derived from an EMBL/GenBank/DDBJ whole genome shotgun (WGS) entry which is preliminary data.</text>
</comment>
<evidence type="ECO:0000313" key="2">
    <source>
        <dbReference type="Proteomes" id="UP000325081"/>
    </source>
</evidence>
<dbReference type="Proteomes" id="UP000325081">
    <property type="component" value="Unassembled WGS sequence"/>
</dbReference>
<evidence type="ECO:0000313" key="1">
    <source>
        <dbReference type="EMBL" id="GER34794.1"/>
    </source>
</evidence>
<keyword evidence="1" id="KW-0030">Aminoacyl-tRNA synthetase</keyword>
<protein>
    <submittedName>
        <fullName evidence="1">Seryl-tRNA synthetase</fullName>
    </submittedName>
</protein>
<name>A0A5A7PPW0_STRAF</name>
<sequence>MANGWMHSFAGRAARIVAKGQPSTVALGLFSCRELKLFAGVFPLSIARSLTPGTRRTGAALAGNPVAEAWFSCRWMAGGRSSKVSEVVGAHRFLVARNGWLSNSLGDL</sequence>